<dbReference type="RefSeq" id="WP_209380634.1">
    <property type="nucleotide sequence ID" value="NZ_JAGIZB010000016.1"/>
</dbReference>
<name>A0ABS4AH58_9PROT</name>
<dbReference type="Proteomes" id="UP000681594">
    <property type="component" value="Unassembled WGS sequence"/>
</dbReference>
<comment type="caution">
    <text evidence="1">The sequence shown here is derived from an EMBL/GenBank/DDBJ whole genome shotgun (WGS) entry which is preliminary data.</text>
</comment>
<dbReference type="EMBL" id="JAGIZB010000016">
    <property type="protein sequence ID" value="MBP0446367.1"/>
    <property type="molecule type" value="Genomic_DNA"/>
</dbReference>
<protein>
    <submittedName>
        <fullName evidence="1">DUF3606 domain-containing protein</fullName>
    </submittedName>
</protein>
<keyword evidence="2" id="KW-1185">Reference proteome</keyword>
<evidence type="ECO:0000313" key="1">
    <source>
        <dbReference type="EMBL" id="MBP0446367.1"/>
    </source>
</evidence>
<gene>
    <name evidence="1" type="ORF">J8J14_16455</name>
</gene>
<organism evidence="1 2">
    <name type="scientific">Pararoseomonas baculiformis</name>
    <dbReference type="NCBI Taxonomy" id="2820812"/>
    <lineage>
        <taxon>Bacteria</taxon>
        <taxon>Pseudomonadati</taxon>
        <taxon>Pseudomonadota</taxon>
        <taxon>Alphaproteobacteria</taxon>
        <taxon>Acetobacterales</taxon>
        <taxon>Acetobacteraceae</taxon>
        <taxon>Pararoseomonas</taxon>
    </lineage>
</organism>
<reference evidence="1 2" key="1">
    <citation type="submission" date="2021-03" db="EMBL/GenBank/DDBJ databases">
        <authorList>
            <person name="So Y."/>
        </authorList>
    </citation>
    <scope>NUCLEOTIDE SEQUENCE [LARGE SCALE GENOMIC DNA]</scope>
    <source>
        <strain evidence="1 2">SSH11</strain>
    </source>
</reference>
<dbReference type="Pfam" id="PF12244">
    <property type="entry name" value="DUF3606"/>
    <property type="match status" value="1"/>
</dbReference>
<accession>A0ABS4AH58</accession>
<proteinExistence type="predicted"/>
<dbReference type="InterPro" id="IPR022037">
    <property type="entry name" value="DUF3606"/>
</dbReference>
<sequence length="84" mass="9318">MSYGPSLESTPSRDRINLDDPYEVRNWSKLFGVSDLDVAIAVRNAGPKPADVAFVLGRPWPPARRPRITDILRDSVRAPDSNDA</sequence>
<evidence type="ECO:0000313" key="2">
    <source>
        <dbReference type="Proteomes" id="UP000681594"/>
    </source>
</evidence>